<comment type="catalytic activity">
    <reaction evidence="1">
        <text>2 superoxide + 2 H(+) = H2O2 + O2</text>
        <dbReference type="Rhea" id="RHEA:20696"/>
        <dbReference type="ChEBI" id="CHEBI:15378"/>
        <dbReference type="ChEBI" id="CHEBI:15379"/>
        <dbReference type="ChEBI" id="CHEBI:16240"/>
        <dbReference type="ChEBI" id="CHEBI:18421"/>
        <dbReference type="EC" id="1.15.1.1"/>
    </reaction>
</comment>
<evidence type="ECO:0000256" key="1">
    <source>
        <dbReference type="RuleBase" id="RU000393"/>
    </source>
</evidence>
<dbReference type="SUPFAM" id="SSF49329">
    <property type="entry name" value="Cu,Zn superoxide dismutase-like"/>
    <property type="match status" value="1"/>
</dbReference>
<accession>A0A3B4B0M7</accession>
<evidence type="ECO:0000256" key="2">
    <source>
        <dbReference type="SAM" id="SignalP"/>
    </source>
</evidence>
<dbReference type="GO" id="GO:0005507">
    <property type="term" value="F:copper ion binding"/>
    <property type="evidence" value="ECO:0007669"/>
    <property type="project" value="InterPro"/>
</dbReference>
<dbReference type="AlphaFoldDB" id="A0A3B4B0M7"/>
<dbReference type="EC" id="1.15.1.1" evidence="1"/>
<dbReference type="GO" id="GO:0004784">
    <property type="term" value="F:superoxide dismutase activity"/>
    <property type="evidence" value="ECO:0007669"/>
    <property type="project" value="UniProtKB-EC"/>
</dbReference>
<dbReference type="Ensembl" id="ENSPMGT00000024415.1">
    <property type="protein sequence ID" value="ENSPMGP00000022918.1"/>
    <property type="gene ID" value="ENSPMGG00000018548.1"/>
</dbReference>
<dbReference type="InterPro" id="IPR018152">
    <property type="entry name" value="SOD_Cu/Zn_BS"/>
</dbReference>
<reference evidence="4" key="1">
    <citation type="submission" date="2025-08" db="UniProtKB">
        <authorList>
            <consortium name="Ensembl"/>
        </authorList>
    </citation>
    <scope>IDENTIFICATION</scope>
</reference>
<dbReference type="InterPro" id="IPR036423">
    <property type="entry name" value="SOD-like_Cu/Zn_dom_sf"/>
</dbReference>
<dbReference type="PANTHER" id="PTHR10003">
    <property type="entry name" value="SUPEROXIDE DISMUTASE CU-ZN -RELATED"/>
    <property type="match status" value="1"/>
</dbReference>
<proteinExistence type="inferred from homology"/>
<dbReference type="InterPro" id="IPR001424">
    <property type="entry name" value="SOD_Cu_Zn_dom"/>
</dbReference>
<name>A0A3B4B0M7_9GOBI</name>
<dbReference type="Proteomes" id="UP000261520">
    <property type="component" value="Unplaced"/>
</dbReference>
<dbReference type="InterPro" id="IPR024134">
    <property type="entry name" value="SOD_Cu/Zn_/chaperone"/>
</dbReference>
<comment type="cofactor">
    <cofactor evidence="1">
        <name>Cu cation</name>
        <dbReference type="ChEBI" id="CHEBI:23378"/>
    </cofactor>
    <text evidence="1">Binds 1 copper ion per subunit.</text>
</comment>
<keyword evidence="5" id="KW-1185">Reference proteome</keyword>
<protein>
    <recommendedName>
        <fullName evidence="1">Superoxide dismutase [Cu-Zn]</fullName>
        <ecNumber evidence="1">1.15.1.1</ecNumber>
    </recommendedName>
</protein>
<dbReference type="PRINTS" id="PR00068">
    <property type="entry name" value="CUZNDISMTASE"/>
</dbReference>
<feature type="domain" description="Superoxide dismutase copper/zinc binding" evidence="3">
    <location>
        <begin position="54"/>
        <end position="184"/>
    </location>
</feature>
<comment type="function">
    <text evidence="1">Destroys radicals which are normally produced within the cells and which are toxic to biological systems.</text>
</comment>
<evidence type="ECO:0000313" key="4">
    <source>
        <dbReference type="Ensembl" id="ENSPMGP00000022918.1"/>
    </source>
</evidence>
<sequence>MQIFSLVIMALLDQHCISAHGAVVYPPEASVHNGTLYAVCKVKPNEPTDAGPKVYGMVLFKQDSPESKLSVFLQLRGFDSDTAETKAVHIHQYGDLIPNCASTGGHYNPYNVNHPQHPGDFGNFITQNGRIKTMFESEATLFGGDSVIGRAVVVHQHQDDMGRGGDASSLLNGNAGPRVGCCVIGITSADLWTKHTTNPPTVN</sequence>
<dbReference type="STRING" id="409849.ENSPMGP00000022918"/>
<organism evidence="4 5">
    <name type="scientific">Periophthalmus magnuspinnatus</name>
    <dbReference type="NCBI Taxonomy" id="409849"/>
    <lineage>
        <taxon>Eukaryota</taxon>
        <taxon>Metazoa</taxon>
        <taxon>Chordata</taxon>
        <taxon>Craniata</taxon>
        <taxon>Vertebrata</taxon>
        <taxon>Euteleostomi</taxon>
        <taxon>Actinopterygii</taxon>
        <taxon>Neopterygii</taxon>
        <taxon>Teleostei</taxon>
        <taxon>Neoteleostei</taxon>
        <taxon>Acanthomorphata</taxon>
        <taxon>Gobiaria</taxon>
        <taxon>Gobiiformes</taxon>
        <taxon>Gobioidei</taxon>
        <taxon>Gobiidae</taxon>
        <taxon>Oxudercinae</taxon>
        <taxon>Periophthalmus</taxon>
    </lineage>
</organism>
<reference evidence="4" key="2">
    <citation type="submission" date="2025-09" db="UniProtKB">
        <authorList>
            <consortium name="Ensembl"/>
        </authorList>
    </citation>
    <scope>IDENTIFICATION</scope>
</reference>
<feature type="chain" id="PRO_5017288336" description="Superoxide dismutase [Cu-Zn]" evidence="2">
    <location>
        <begin position="22"/>
        <end position="203"/>
    </location>
</feature>
<keyword evidence="1" id="KW-0862">Zinc</keyword>
<keyword evidence="1" id="KW-0479">Metal-binding</keyword>
<dbReference type="PROSITE" id="PS00332">
    <property type="entry name" value="SOD_CU_ZN_2"/>
    <property type="match status" value="1"/>
</dbReference>
<feature type="signal peptide" evidence="2">
    <location>
        <begin position="1"/>
        <end position="21"/>
    </location>
</feature>
<evidence type="ECO:0000259" key="3">
    <source>
        <dbReference type="Pfam" id="PF00080"/>
    </source>
</evidence>
<comment type="cofactor">
    <cofactor evidence="1">
        <name>Zn(2+)</name>
        <dbReference type="ChEBI" id="CHEBI:29105"/>
    </cofactor>
    <text evidence="1">Binds 1 zinc ion per subunit.</text>
</comment>
<comment type="similarity">
    <text evidence="1">Belongs to the Cu-Zn superoxide dismutase family.</text>
</comment>
<keyword evidence="1" id="KW-0186">Copper</keyword>
<evidence type="ECO:0000313" key="5">
    <source>
        <dbReference type="Proteomes" id="UP000261520"/>
    </source>
</evidence>
<dbReference type="Pfam" id="PF00080">
    <property type="entry name" value="Sod_Cu"/>
    <property type="match status" value="1"/>
</dbReference>
<keyword evidence="1" id="KW-0560">Oxidoreductase</keyword>
<dbReference type="Gene3D" id="2.60.40.200">
    <property type="entry name" value="Superoxide dismutase, copper/zinc binding domain"/>
    <property type="match status" value="1"/>
</dbReference>
<keyword evidence="2" id="KW-0732">Signal</keyword>